<dbReference type="InterPro" id="IPR036397">
    <property type="entry name" value="RNaseH_sf"/>
</dbReference>
<protein>
    <submittedName>
        <fullName evidence="1">Uncharacterized protein</fullName>
    </submittedName>
</protein>
<evidence type="ECO:0000313" key="1">
    <source>
        <dbReference type="EMBL" id="GBM59920.1"/>
    </source>
</evidence>
<dbReference type="EMBL" id="BGPR01001706">
    <property type="protein sequence ID" value="GBM59920.1"/>
    <property type="molecule type" value="Genomic_DNA"/>
</dbReference>
<accession>A0A4Y2H1I8</accession>
<dbReference type="Gene3D" id="3.30.420.10">
    <property type="entry name" value="Ribonuclease H-like superfamily/Ribonuclease H"/>
    <property type="match status" value="1"/>
</dbReference>
<dbReference type="Proteomes" id="UP000499080">
    <property type="component" value="Unassembled WGS sequence"/>
</dbReference>
<evidence type="ECO:0000313" key="2">
    <source>
        <dbReference type="Proteomes" id="UP000499080"/>
    </source>
</evidence>
<dbReference type="PANTHER" id="PTHR47326">
    <property type="entry name" value="TRANSPOSABLE ELEMENT TC3 TRANSPOSASE-LIKE PROTEIN"/>
    <property type="match status" value="1"/>
</dbReference>
<gene>
    <name evidence="1" type="ORF">AVEN_270023_1</name>
</gene>
<reference evidence="1 2" key="1">
    <citation type="journal article" date="2019" name="Sci. Rep.">
        <title>Orb-weaving spider Araneus ventricosus genome elucidates the spidroin gene catalogue.</title>
        <authorList>
            <person name="Kono N."/>
            <person name="Nakamura H."/>
            <person name="Ohtoshi R."/>
            <person name="Moran D.A.P."/>
            <person name="Shinohara A."/>
            <person name="Yoshida Y."/>
            <person name="Fujiwara M."/>
            <person name="Mori M."/>
            <person name="Tomita M."/>
            <person name="Arakawa K."/>
        </authorList>
    </citation>
    <scope>NUCLEOTIDE SEQUENCE [LARGE SCALE GENOMIC DNA]</scope>
</reference>
<dbReference type="GO" id="GO:0003676">
    <property type="term" value="F:nucleic acid binding"/>
    <property type="evidence" value="ECO:0007669"/>
    <property type="project" value="InterPro"/>
</dbReference>
<name>A0A4Y2H1I8_ARAVE</name>
<proteinExistence type="predicted"/>
<keyword evidence="2" id="KW-1185">Reference proteome</keyword>
<organism evidence="1 2">
    <name type="scientific">Araneus ventricosus</name>
    <name type="common">Orbweaver spider</name>
    <name type="synonym">Epeira ventricosa</name>
    <dbReference type="NCBI Taxonomy" id="182803"/>
    <lineage>
        <taxon>Eukaryota</taxon>
        <taxon>Metazoa</taxon>
        <taxon>Ecdysozoa</taxon>
        <taxon>Arthropoda</taxon>
        <taxon>Chelicerata</taxon>
        <taxon>Arachnida</taxon>
        <taxon>Araneae</taxon>
        <taxon>Araneomorphae</taxon>
        <taxon>Entelegynae</taxon>
        <taxon>Araneoidea</taxon>
        <taxon>Araneidae</taxon>
        <taxon>Araneus</taxon>
    </lineage>
</organism>
<sequence length="101" mass="11425">MAGDFLNLELPHRWLGRASLDDVPLSPWPPRLPDLTPCDFFLWGYVKGKVYVPPMASTLQALQERITAAVTNIDGNMLLNVWTELDCPWDQVTKGAHIEHL</sequence>
<dbReference type="PANTHER" id="PTHR47326:SF1">
    <property type="entry name" value="HTH PSQ-TYPE DOMAIN-CONTAINING PROTEIN"/>
    <property type="match status" value="1"/>
</dbReference>
<comment type="caution">
    <text evidence="1">The sequence shown here is derived from an EMBL/GenBank/DDBJ whole genome shotgun (WGS) entry which is preliminary data.</text>
</comment>
<dbReference type="AlphaFoldDB" id="A0A4Y2H1I8"/>